<dbReference type="InterPro" id="IPR003961">
    <property type="entry name" value="FN3_dom"/>
</dbReference>
<evidence type="ECO:0000256" key="5">
    <source>
        <dbReference type="ARBA" id="ARBA00023136"/>
    </source>
</evidence>
<keyword evidence="5 9" id="KW-0472">Membrane</keyword>
<dbReference type="AlphaFoldDB" id="A0A8T2NTZ3"/>
<keyword evidence="2 9" id="KW-0812">Transmembrane</keyword>
<dbReference type="GO" id="GO:0004896">
    <property type="term" value="F:cytokine receptor activity"/>
    <property type="evidence" value="ECO:0007669"/>
    <property type="project" value="InterPro"/>
</dbReference>
<dbReference type="InterPro" id="IPR015319">
    <property type="entry name" value="IL-4_rcpt-alpha_N"/>
</dbReference>
<keyword evidence="3" id="KW-0732">Signal</keyword>
<dbReference type="GO" id="GO:0002532">
    <property type="term" value="P:production of molecular mediator involved in inflammatory response"/>
    <property type="evidence" value="ECO:0007669"/>
    <property type="project" value="InterPro"/>
</dbReference>
<feature type="region of interest" description="Disordered" evidence="8">
    <location>
        <begin position="354"/>
        <end position="416"/>
    </location>
</feature>
<feature type="compositionally biased region" description="Low complexity" evidence="8">
    <location>
        <begin position="373"/>
        <end position="385"/>
    </location>
</feature>
<dbReference type="PROSITE" id="PS50853">
    <property type="entry name" value="FN3"/>
    <property type="match status" value="1"/>
</dbReference>
<dbReference type="EMBL" id="JAFBMS010000025">
    <property type="protein sequence ID" value="KAG9342986.1"/>
    <property type="molecule type" value="Genomic_DNA"/>
</dbReference>
<evidence type="ECO:0000256" key="2">
    <source>
        <dbReference type="ARBA" id="ARBA00022692"/>
    </source>
</evidence>
<accession>A0A8T2NTZ3</accession>
<evidence type="ECO:0000256" key="6">
    <source>
        <dbReference type="ARBA" id="ARBA00023170"/>
    </source>
</evidence>
<keyword evidence="6" id="KW-0675">Receptor</keyword>
<evidence type="ECO:0000256" key="7">
    <source>
        <dbReference type="ARBA" id="ARBA00023180"/>
    </source>
</evidence>
<feature type="non-terminal residue" evidence="11">
    <location>
        <position position="1"/>
    </location>
</feature>
<dbReference type="GO" id="GO:0009897">
    <property type="term" value="C:external side of plasma membrane"/>
    <property type="evidence" value="ECO:0007669"/>
    <property type="project" value="TreeGrafter"/>
</dbReference>
<feature type="compositionally biased region" description="Polar residues" evidence="8">
    <location>
        <begin position="396"/>
        <end position="407"/>
    </location>
</feature>
<dbReference type="OrthoDB" id="8962741at2759"/>
<dbReference type="PANTHER" id="PTHR23037:SF42">
    <property type="entry name" value="CYTOKINE RECEPTOR COMMON SUBUNIT GAMMA ISOFORM X1-RELATED"/>
    <property type="match status" value="1"/>
</dbReference>
<dbReference type="PANTHER" id="PTHR23037">
    <property type="entry name" value="CYTOKINE RECEPTOR"/>
    <property type="match status" value="1"/>
</dbReference>
<evidence type="ECO:0000256" key="1">
    <source>
        <dbReference type="ARBA" id="ARBA00004479"/>
    </source>
</evidence>
<sequence>MEFSFINFDLEDDSGRFKHERNIVPVMKRERSALISCIILICFNGSVLLSSARLNVPDIGCFNDYLTTMVCHFTSEKPLDCSGYIFDVVLQDPELQKHYQCTLMTFYDTVSNDVMKCGCSVEIKMGFVNDEKFNVSLREGLKVINSTIINTTESIKPRAPEILSVKPTESGDYIVTWSTTYSSDDFLYESLLTELRYKKKGEADADSRTLNASLPSVEILGSHLESRQEYVVKARSYSLDYRTQYSDWSREERWTVPASVQDVLTVVIPCLCSLLILIICVSYWFCTRLKAKWWDTVPSPTKDLKCMLPGNPKVFIPKHYDPSGNLLDVLTVESAEKKRVTSWITEYDQDDPYKDVSGHKDSTVGSSDSGQKSVSDCADSSGSSGYRNVVLPEESVPSSLETSSQEEQGNKPHVSSDCLSVSPTIFYHNLRKEGKVMKTPSVLEHLHRNLEALDMFRRAPETPTDYEYQACNG</sequence>
<comment type="caution">
    <text evidence="11">The sequence shown here is derived from an EMBL/GenBank/DDBJ whole genome shotgun (WGS) entry which is preliminary data.</text>
</comment>
<feature type="transmembrane region" description="Helical" evidence="9">
    <location>
        <begin position="263"/>
        <end position="286"/>
    </location>
</feature>
<feature type="domain" description="Fibronectin type-III" evidence="10">
    <location>
        <begin position="159"/>
        <end position="258"/>
    </location>
</feature>
<protein>
    <recommendedName>
        <fullName evidence="10">Fibronectin type-III domain-containing protein</fullName>
    </recommendedName>
</protein>
<evidence type="ECO:0000256" key="3">
    <source>
        <dbReference type="ARBA" id="ARBA00022729"/>
    </source>
</evidence>
<evidence type="ECO:0000259" key="10">
    <source>
        <dbReference type="PROSITE" id="PS50853"/>
    </source>
</evidence>
<feature type="compositionally biased region" description="Polar residues" evidence="8">
    <location>
        <begin position="363"/>
        <end position="372"/>
    </location>
</feature>
<dbReference type="Proteomes" id="UP000824540">
    <property type="component" value="Unassembled WGS sequence"/>
</dbReference>
<gene>
    <name evidence="11" type="ORF">JZ751_015202</name>
</gene>
<name>A0A8T2NTZ3_9TELE</name>
<dbReference type="InterPro" id="IPR013783">
    <property type="entry name" value="Ig-like_fold"/>
</dbReference>
<reference evidence="11" key="1">
    <citation type="thesis" date="2021" institute="BYU ScholarsArchive" country="Provo, UT, USA">
        <title>Applications of and Algorithms for Genome Assembly and Genomic Analyses with an Emphasis on Marine Teleosts.</title>
        <authorList>
            <person name="Pickett B.D."/>
        </authorList>
    </citation>
    <scope>NUCLEOTIDE SEQUENCE</scope>
    <source>
        <strain evidence="11">HI-2016</strain>
    </source>
</reference>
<comment type="subcellular location">
    <subcellularLocation>
        <location evidence="1">Membrane</location>
        <topology evidence="1">Single-pass type I membrane protein</topology>
    </subcellularLocation>
</comment>
<evidence type="ECO:0000256" key="9">
    <source>
        <dbReference type="SAM" id="Phobius"/>
    </source>
</evidence>
<dbReference type="Pfam" id="PF09238">
    <property type="entry name" value="IL4Ra_N"/>
    <property type="match status" value="1"/>
</dbReference>
<evidence type="ECO:0000256" key="4">
    <source>
        <dbReference type="ARBA" id="ARBA00022989"/>
    </source>
</evidence>
<keyword evidence="12" id="KW-1185">Reference proteome</keyword>
<evidence type="ECO:0000256" key="8">
    <source>
        <dbReference type="SAM" id="MobiDB-lite"/>
    </source>
</evidence>
<evidence type="ECO:0000313" key="11">
    <source>
        <dbReference type="EMBL" id="KAG9342986.1"/>
    </source>
</evidence>
<dbReference type="GO" id="GO:0016064">
    <property type="term" value="P:immunoglobulin mediated immune response"/>
    <property type="evidence" value="ECO:0007669"/>
    <property type="project" value="TreeGrafter"/>
</dbReference>
<proteinExistence type="predicted"/>
<dbReference type="Gene3D" id="2.60.40.10">
    <property type="entry name" value="Immunoglobulins"/>
    <property type="match status" value="2"/>
</dbReference>
<evidence type="ECO:0000313" key="12">
    <source>
        <dbReference type="Proteomes" id="UP000824540"/>
    </source>
</evidence>
<dbReference type="SUPFAM" id="SSF49265">
    <property type="entry name" value="Fibronectin type III"/>
    <property type="match status" value="2"/>
</dbReference>
<keyword evidence="7" id="KW-0325">Glycoprotein</keyword>
<organism evidence="11 12">
    <name type="scientific">Albula glossodonta</name>
    <name type="common">roundjaw bonefish</name>
    <dbReference type="NCBI Taxonomy" id="121402"/>
    <lineage>
        <taxon>Eukaryota</taxon>
        <taxon>Metazoa</taxon>
        <taxon>Chordata</taxon>
        <taxon>Craniata</taxon>
        <taxon>Vertebrata</taxon>
        <taxon>Euteleostomi</taxon>
        <taxon>Actinopterygii</taxon>
        <taxon>Neopterygii</taxon>
        <taxon>Teleostei</taxon>
        <taxon>Albuliformes</taxon>
        <taxon>Albulidae</taxon>
        <taxon>Albula</taxon>
    </lineage>
</organism>
<keyword evidence="4 9" id="KW-1133">Transmembrane helix</keyword>
<dbReference type="InterPro" id="IPR036116">
    <property type="entry name" value="FN3_sf"/>
</dbReference>